<feature type="region of interest" description="Disordered" evidence="1">
    <location>
        <begin position="456"/>
        <end position="559"/>
    </location>
</feature>
<name>A0A8H5M5P0_9AGAR</name>
<dbReference type="PROSITE" id="PS50011">
    <property type="entry name" value="PROTEIN_KINASE_DOM"/>
    <property type="match status" value="1"/>
</dbReference>
<evidence type="ECO:0000313" key="3">
    <source>
        <dbReference type="EMBL" id="KAF5381818.1"/>
    </source>
</evidence>
<protein>
    <recommendedName>
        <fullName evidence="2">Protein kinase domain-containing protein</fullName>
    </recommendedName>
</protein>
<evidence type="ECO:0000259" key="2">
    <source>
        <dbReference type="PROSITE" id="PS50011"/>
    </source>
</evidence>
<keyword evidence="4" id="KW-1185">Reference proteome</keyword>
<dbReference type="Pfam" id="PF00069">
    <property type="entry name" value="Pkinase"/>
    <property type="match status" value="1"/>
</dbReference>
<feature type="compositionally biased region" description="Basic and acidic residues" evidence="1">
    <location>
        <begin position="512"/>
        <end position="524"/>
    </location>
</feature>
<feature type="compositionally biased region" description="Basic and acidic residues" evidence="1">
    <location>
        <begin position="489"/>
        <end position="498"/>
    </location>
</feature>
<dbReference type="Proteomes" id="UP000518752">
    <property type="component" value="Unassembled WGS sequence"/>
</dbReference>
<dbReference type="InterPro" id="IPR000719">
    <property type="entry name" value="Prot_kinase_dom"/>
</dbReference>
<dbReference type="SMART" id="SM00220">
    <property type="entry name" value="S_TKc"/>
    <property type="match status" value="1"/>
</dbReference>
<reference evidence="3 4" key="1">
    <citation type="journal article" date="2020" name="ISME J.">
        <title>Uncovering the hidden diversity of litter-decomposition mechanisms in mushroom-forming fungi.</title>
        <authorList>
            <person name="Floudas D."/>
            <person name="Bentzer J."/>
            <person name="Ahren D."/>
            <person name="Johansson T."/>
            <person name="Persson P."/>
            <person name="Tunlid A."/>
        </authorList>
    </citation>
    <scope>NUCLEOTIDE SEQUENCE [LARGE SCALE GENOMIC DNA]</scope>
    <source>
        <strain evidence="3 4">CBS 406.79</strain>
    </source>
</reference>
<organism evidence="3 4">
    <name type="scientific">Collybiopsis confluens</name>
    <dbReference type="NCBI Taxonomy" id="2823264"/>
    <lineage>
        <taxon>Eukaryota</taxon>
        <taxon>Fungi</taxon>
        <taxon>Dikarya</taxon>
        <taxon>Basidiomycota</taxon>
        <taxon>Agaricomycotina</taxon>
        <taxon>Agaricomycetes</taxon>
        <taxon>Agaricomycetidae</taxon>
        <taxon>Agaricales</taxon>
        <taxon>Marasmiineae</taxon>
        <taxon>Omphalotaceae</taxon>
        <taxon>Collybiopsis</taxon>
    </lineage>
</organism>
<dbReference type="GO" id="GO:0004672">
    <property type="term" value="F:protein kinase activity"/>
    <property type="evidence" value="ECO:0007669"/>
    <property type="project" value="InterPro"/>
</dbReference>
<feature type="domain" description="Protein kinase" evidence="2">
    <location>
        <begin position="560"/>
        <end position="765"/>
    </location>
</feature>
<dbReference type="InterPro" id="IPR011009">
    <property type="entry name" value="Kinase-like_dom_sf"/>
</dbReference>
<accession>A0A8H5M5P0</accession>
<dbReference type="OrthoDB" id="3122691at2759"/>
<feature type="compositionally biased region" description="Polar residues" evidence="1">
    <location>
        <begin position="466"/>
        <end position="486"/>
    </location>
</feature>
<dbReference type="SUPFAM" id="SSF56112">
    <property type="entry name" value="Protein kinase-like (PK-like)"/>
    <property type="match status" value="1"/>
</dbReference>
<dbReference type="GO" id="GO:0005524">
    <property type="term" value="F:ATP binding"/>
    <property type="evidence" value="ECO:0007669"/>
    <property type="project" value="InterPro"/>
</dbReference>
<gene>
    <name evidence="3" type="ORF">D9757_008320</name>
</gene>
<dbReference type="EMBL" id="JAACJN010000056">
    <property type="protein sequence ID" value="KAF5381818.1"/>
    <property type="molecule type" value="Genomic_DNA"/>
</dbReference>
<dbReference type="AlphaFoldDB" id="A0A8H5M5P0"/>
<feature type="compositionally biased region" description="Gly residues" evidence="1">
    <location>
        <begin position="530"/>
        <end position="559"/>
    </location>
</feature>
<dbReference type="PANTHER" id="PTHR24347">
    <property type="entry name" value="SERINE/THREONINE-PROTEIN KINASE"/>
    <property type="match status" value="1"/>
</dbReference>
<evidence type="ECO:0000313" key="4">
    <source>
        <dbReference type="Proteomes" id="UP000518752"/>
    </source>
</evidence>
<proteinExistence type="predicted"/>
<dbReference type="Gene3D" id="1.10.510.10">
    <property type="entry name" value="Transferase(Phosphotransferase) domain 1"/>
    <property type="match status" value="1"/>
</dbReference>
<sequence length="765" mass="84215">METFHGFYFLLDKHLHPCLDSWVKFETPGTRPQVLALSSQIFENQIPHFSKTDSLDLAFYDATSTMPQIGSDQNINPGTLDASIIPGILKGCFTLNKISPLPKFLFVIAATLPSNPLSLIQPTLSNVPAGEKPGRIRFVPTTPELFPPNPSPSVLVSEIELIMSTYDAIDASTLQPNRIHPKATPLTESPLWVQDFSHHMSRRREISVEGYQLFLRCSEFRQNDPLGTTIRSCFVCSDQDVTVKSMGQCIQSRHTEAINLMDTCLPKSSIWDESGVLSLFRQFGALDRAAVFPELVVVAEKNKTLPNDMGVPTTISGIRTWYKYKPDVSLLRGLEPYIFLEFESASSKTDYYRMLLYGASTVRWMNRVGGHCFILTLLYVSKEGNANLSFMYEDFDSGWIHHVQHPGDLRALAPRLQLLTTIYNIIDREPIPNLSHILTGMINPIIEIVPRGAVSGFRSGGRRQNKTSSRIPTVVKHQSLQSTSLQHAKGNDSNDRQNARGTKRKKIVSAPDLRDPAIWKKGPDSDEGGDGAGGVPGKEGGGGAGGGAATGHGRAGGNEGVVTRAMAKGARGGASDRVQVARSVLLKNGYYTVKVVDGNVLKIVKTYGRAATGRPGTCLIAKILHSANELRFYKARLKHINVIKSEAIILTPNRWCIVVLPELVPLENTLNNKGSLSLRRISGMITGLANGVQFLHESKIAHMDIKPGNLVHHPTTFILQIIDFNLVIWVTSPNQTVTDCRGTPGWMAPGRFLVYLCLPMLTACY</sequence>
<evidence type="ECO:0000256" key="1">
    <source>
        <dbReference type="SAM" id="MobiDB-lite"/>
    </source>
</evidence>
<comment type="caution">
    <text evidence="3">The sequence shown here is derived from an EMBL/GenBank/DDBJ whole genome shotgun (WGS) entry which is preliminary data.</text>
</comment>